<protein>
    <submittedName>
        <fullName evidence="6">Uncharacterized protein</fullName>
    </submittedName>
</protein>
<dbReference type="Proteomes" id="UP000717696">
    <property type="component" value="Unassembled WGS sequence"/>
</dbReference>
<evidence type="ECO:0000256" key="1">
    <source>
        <dbReference type="ARBA" id="ARBA00009431"/>
    </source>
</evidence>
<dbReference type="GO" id="GO:0004185">
    <property type="term" value="F:serine-type carboxypeptidase activity"/>
    <property type="evidence" value="ECO:0007669"/>
    <property type="project" value="InterPro"/>
</dbReference>
<keyword evidence="7" id="KW-1185">Reference proteome</keyword>
<evidence type="ECO:0000313" key="7">
    <source>
        <dbReference type="Proteomes" id="UP000717696"/>
    </source>
</evidence>
<sequence>MPTTTEQLKLQFPDLEWKKLPAPKDHKGFIYYGLGPEKTTIKQGHMRAPGRRAFLSDAAGMSLRVDRGLSWHGQPFMRLRDLVPWYVGSKAAGRWKSYEPLAYAEIAEAGHLAPFDKLEEALTLINSWIQGQLPAL</sequence>
<dbReference type="Gene3D" id="3.40.50.1820">
    <property type="entry name" value="alpha/beta hydrolase"/>
    <property type="match status" value="1"/>
</dbReference>
<evidence type="ECO:0000256" key="2">
    <source>
        <dbReference type="ARBA" id="ARBA00022645"/>
    </source>
</evidence>
<evidence type="ECO:0000256" key="4">
    <source>
        <dbReference type="ARBA" id="ARBA00022801"/>
    </source>
</evidence>
<keyword evidence="3" id="KW-0645">Protease</keyword>
<keyword evidence="4" id="KW-0378">Hydrolase</keyword>
<dbReference type="OrthoDB" id="443318at2759"/>
<dbReference type="Pfam" id="PF00450">
    <property type="entry name" value="Peptidase_S10"/>
    <property type="match status" value="1"/>
</dbReference>
<dbReference type="SUPFAM" id="SSF53474">
    <property type="entry name" value="alpha/beta-Hydrolases"/>
    <property type="match status" value="1"/>
</dbReference>
<dbReference type="EMBL" id="JAGMUU010000011">
    <property type="protein sequence ID" value="KAH7142936.1"/>
    <property type="molecule type" value="Genomic_DNA"/>
</dbReference>
<name>A0A9P9ES16_9HYPO</name>
<keyword evidence="2" id="KW-0121">Carboxypeptidase</keyword>
<dbReference type="InterPro" id="IPR029058">
    <property type="entry name" value="AB_hydrolase_fold"/>
</dbReference>
<gene>
    <name evidence="6" type="ORF">B0J13DRAFT_623515</name>
</gene>
<evidence type="ECO:0000256" key="3">
    <source>
        <dbReference type="ARBA" id="ARBA00022670"/>
    </source>
</evidence>
<proteinExistence type="inferred from homology"/>
<keyword evidence="5" id="KW-0325">Glycoprotein</keyword>
<dbReference type="InterPro" id="IPR001563">
    <property type="entry name" value="Peptidase_S10"/>
</dbReference>
<accession>A0A9P9ES16</accession>
<comment type="caution">
    <text evidence="6">The sequence shown here is derived from an EMBL/GenBank/DDBJ whole genome shotgun (WGS) entry which is preliminary data.</text>
</comment>
<evidence type="ECO:0000313" key="6">
    <source>
        <dbReference type="EMBL" id="KAH7142936.1"/>
    </source>
</evidence>
<organism evidence="6 7">
    <name type="scientific">Dactylonectria estremocensis</name>
    <dbReference type="NCBI Taxonomy" id="1079267"/>
    <lineage>
        <taxon>Eukaryota</taxon>
        <taxon>Fungi</taxon>
        <taxon>Dikarya</taxon>
        <taxon>Ascomycota</taxon>
        <taxon>Pezizomycotina</taxon>
        <taxon>Sordariomycetes</taxon>
        <taxon>Hypocreomycetidae</taxon>
        <taxon>Hypocreales</taxon>
        <taxon>Nectriaceae</taxon>
        <taxon>Dactylonectria</taxon>
    </lineage>
</organism>
<evidence type="ECO:0000256" key="5">
    <source>
        <dbReference type="ARBA" id="ARBA00023180"/>
    </source>
</evidence>
<dbReference type="AlphaFoldDB" id="A0A9P9ES16"/>
<comment type="similarity">
    <text evidence="1">Belongs to the peptidase S10 family.</text>
</comment>
<reference evidence="6" key="1">
    <citation type="journal article" date="2021" name="Nat. Commun.">
        <title>Genetic determinants of endophytism in the Arabidopsis root mycobiome.</title>
        <authorList>
            <person name="Mesny F."/>
            <person name="Miyauchi S."/>
            <person name="Thiergart T."/>
            <person name="Pickel B."/>
            <person name="Atanasova L."/>
            <person name="Karlsson M."/>
            <person name="Huettel B."/>
            <person name="Barry K.W."/>
            <person name="Haridas S."/>
            <person name="Chen C."/>
            <person name="Bauer D."/>
            <person name="Andreopoulos W."/>
            <person name="Pangilinan J."/>
            <person name="LaButti K."/>
            <person name="Riley R."/>
            <person name="Lipzen A."/>
            <person name="Clum A."/>
            <person name="Drula E."/>
            <person name="Henrissat B."/>
            <person name="Kohler A."/>
            <person name="Grigoriev I.V."/>
            <person name="Martin F.M."/>
            <person name="Hacquard S."/>
        </authorList>
    </citation>
    <scope>NUCLEOTIDE SEQUENCE</scope>
    <source>
        <strain evidence="6">MPI-CAGE-AT-0021</strain>
    </source>
</reference>
<dbReference type="GO" id="GO:0006508">
    <property type="term" value="P:proteolysis"/>
    <property type="evidence" value="ECO:0007669"/>
    <property type="project" value="UniProtKB-KW"/>
</dbReference>